<evidence type="ECO:0000313" key="2">
    <source>
        <dbReference type="EMBL" id="RCN45763.1"/>
    </source>
</evidence>
<keyword evidence="3" id="KW-1185">Reference proteome</keyword>
<evidence type="ECO:0000313" key="3">
    <source>
        <dbReference type="Proteomes" id="UP000252519"/>
    </source>
</evidence>
<proteinExistence type="predicted"/>
<comment type="caution">
    <text evidence="2">The sequence shown here is derived from an EMBL/GenBank/DDBJ whole genome shotgun (WGS) entry which is preliminary data.</text>
</comment>
<feature type="region of interest" description="Disordered" evidence="1">
    <location>
        <begin position="1"/>
        <end position="71"/>
    </location>
</feature>
<accession>A0A368GN11</accession>
<name>A0A368GN11_ANCCA</name>
<dbReference type="AlphaFoldDB" id="A0A368GN11"/>
<gene>
    <name evidence="2" type="ORF">ANCCAN_08213</name>
</gene>
<dbReference type="Proteomes" id="UP000252519">
    <property type="component" value="Unassembled WGS sequence"/>
</dbReference>
<sequence length="71" mass="8169">MVRQCHLEKQDQTSRVPPNFERPRRRMLSECSVVGNKKVVPSSEEEPHTPWKTEKRQQQSKGAGDGEIPGR</sequence>
<reference evidence="2 3" key="1">
    <citation type="submission" date="2014-10" db="EMBL/GenBank/DDBJ databases">
        <title>Draft genome of the hookworm Ancylostoma caninum.</title>
        <authorList>
            <person name="Mitreva M."/>
        </authorList>
    </citation>
    <scope>NUCLEOTIDE SEQUENCE [LARGE SCALE GENOMIC DNA]</scope>
    <source>
        <strain evidence="2 3">Baltimore</strain>
    </source>
</reference>
<dbReference type="EMBL" id="JOJR01000093">
    <property type="protein sequence ID" value="RCN45763.1"/>
    <property type="molecule type" value="Genomic_DNA"/>
</dbReference>
<feature type="compositionally biased region" description="Basic and acidic residues" evidence="1">
    <location>
        <begin position="1"/>
        <end position="12"/>
    </location>
</feature>
<protein>
    <submittedName>
        <fullName evidence="2">Uncharacterized protein</fullName>
    </submittedName>
</protein>
<evidence type="ECO:0000256" key="1">
    <source>
        <dbReference type="SAM" id="MobiDB-lite"/>
    </source>
</evidence>
<feature type="compositionally biased region" description="Basic and acidic residues" evidence="1">
    <location>
        <begin position="45"/>
        <end position="57"/>
    </location>
</feature>
<organism evidence="2 3">
    <name type="scientific">Ancylostoma caninum</name>
    <name type="common">Dog hookworm</name>
    <dbReference type="NCBI Taxonomy" id="29170"/>
    <lineage>
        <taxon>Eukaryota</taxon>
        <taxon>Metazoa</taxon>
        <taxon>Ecdysozoa</taxon>
        <taxon>Nematoda</taxon>
        <taxon>Chromadorea</taxon>
        <taxon>Rhabditida</taxon>
        <taxon>Rhabditina</taxon>
        <taxon>Rhabditomorpha</taxon>
        <taxon>Strongyloidea</taxon>
        <taxon>Ancylostomatidae</taxon>
        <taxon>Ancylostomatinae</taxon>
        <taxon>Ancylostoma</taxon>
    </lineage>
</organism>